<dbReference type="PANTHER" id="PTHR36918:SF1">
    <property type="entry name" value="PROTEIN-EXPORT PROTEIN SECB"/>
    <property type="match status" value="1"/>
</dbReference>
<dbReference type="PANTHER" id="PTHR36918">
    <property type="match status" value="1"/>
</dbReference>
<dbReference type="STRING" id="319653.SAMN04487973_101160"/>
<organism evidence="2 4">
    <name type="scientific">Pediococcus ethanolidurans</name>
    <dbReference type="NCBI Taxonomy" id="319653"/>
    <lineage>
        <taxon>Bacteria</taxon>
        <taxon>Bacillati</taxon>
        <taxon>Bacillota</taxon>
        <taxon>Bacilli</taxon>
        <taxon>Lactobacillales</taxon>
        <taxon>Lactobacillaceae</taxon>
        <taxon>Pediococcus</taxon>
    </lineage>
</organism>
<gene>
    <name evidence="2" type="ORF">IV87_GL000006</name>
    <name evidence="3" type="ORF">SAMN04487973_101160</name>
</gene>
<dbReference type="Pfam" id="PF02556">
    <property type="entry name" value="SecB"/>
    <property type="match status" value="1"/>
</dbReference>
<dbReference type="GeneID" id="76042493"/>
<dbReference type="InterPro" id="IPR003708">
    <property type="entry name" value="SecB"/>
</dbReference>
<dbReference type="Proteomes" id="UP000051749">
    <property type="component" value="Unassembled WGS sequence"/>
</dbReference>
<accession>A0A0R2K1Q8</accession>
<comment type="caution">
    <text evidence="2">The sequence shown here is derived from an EMBL/GenBank/DDBJ whole genome shotgun (WGS) entry which is preliminary data.</text>
</comment>
<dbReference type="GO" id="GO:0015031">
    <property type="term" value="P:protein transport"/>
    <property type="evidence" value="ECO:0007669"/>
    <property type="project" value="InterPro"/>
</dbReference>
<sequence length="136" mass="15163">MSVLTFNGYTVKKMNYERNDNYKKTQNKMILSPKLSVKNRVYGDQIRIVLTVVVGSLTKPNVPFKVSCSVEGSFIYNVGEDSKHTGLNSLLEENCTAILYPYVRALVATLTNSSNEFPGYNMPTVNVASVLKEDAK</sequence>
<dbReference type="GO" id="GO:0051262">
    <property type="term" value="P:protein tetramerization"/>
    <property type="evidence" value="ECO:0007669"/>
    <property type="project" value="InterPro"/>
</dbReference>
<dbReference type="PATRIC" id="fig|319653.3.peg.6"/>
<protein>
    <submittedName>
        <fullName evidence="3">Preprotein translocase subunit SecB</fullName>
    </submittedName>
</protein>
<name>A0A0R2K1Q8_9LACO</name>
<dbReference type="InterPro" id="IPR035958">
    <property type="entry name" value="SecB-like_sf"/>
</dbReference>
<reference evidence="3 5" key="2">
    <citation type="submission" date="2016-10" db="EMBL/GenBank/DDBJ databases">
        <authorList>
            <person name="Varghese N."/>
            <person name="Submissions S."/>
        </authorList>
    </citation>
    <scope>NUCLEOTIDE SEQUENCE [LARGE SCALE GENOMIC DNA]</scope>
    <source>
        <strain evidence="3 5">CGMCC 1.3889</strain>
    </source>
</reference>
<dbReference type="RefSeq" id="WP_057804860.1">
    <property type="nucleotide sequence ID" value="NZ_BJYP01000001.1"/>
</dbReference>
<evidence type="ECO:0000313" key="2">
    <source>
        <dbReference type="EMBL" id="KRN83538.1"/>
    </source>
</evidence>
<comment type="similarity">
    <text evidence="1">Belongs to the SecB family.</text>
</comment>
<dbReference type="AlphaFoldDB" id="A0A0R2K1Q8"/>
<dbReference type="SUPFAM" id="SSF54611">
    <property type="entry name" value="SecB-like"/>
    <property type="match status" value="1"/>
</dbReference>
<dbReference type="EMBL" id="FOGK01000001">
    <property type="protein sequence ID" value="SER05412.1"/>
    <property type="molecule type" value="Genomic_DNA"/>
</dbReference>
<dbReference type="Proteomes" id="UP000182818">
    <property type="component" value="Unassembled WGS sequence"/>
</dbReference>
<dbReference type="Gene3D" id="3.10.420.10">
    <property type="entry name" value="SecB-like"/>
    <property type="match status" value="1"/>
</dbReference>
<evidence type="ECO:0000313" key="5">
    <source>
        <dbReference type="Proteomes" id="UP000182818"/>
    </source>
</evidence>
<dbReference type="GO" id="GO:0051082">
    <property type="term" value="F:unfolded protein binding"/>
    <property type="evidence" value="ECO:0007669"/>
    <property type="project" value="InterPro"/>
</dbReference>
<keyword evidence="5" id="KW-1185">Reference proteome</keyword>
<dbReference type="EMBL" id="JQBY01000001">
    <property type="protein sequence ID" value="KRN83538.1"/>
    <property type="molecule type" value="Genomic_DNA"/>
</dbReference>
<reference evidence="2 4" key="1">
    <citation type="journal article" date="2015" name="Genome Announc.">
        <title>Expanding the biotechnology potential of lactobacilli through comparative genomics of 213 strains and associated genera.</title>
        <authorList>
            <person name="Sun Z."/>
            <person name="Harris H.M."/>
            <person name="McCann A."/>
            <person name="Guo C."/>
            <person name="Argimon S."/>
            <person name="Zhang W."/>
            <person name="Yang X."/>
            <person name="Jeffery I.B."/>
            <person name="Cooney J.C."/>
            <person name="Kagawa T.F."/>
            <person name="Liu W."/>
            <person name="Song Y."/>
            <person name="Salvetti E."/>
            <person name="Wrobel A."/>
            <person name="Rasinkangas P."/>
            <person name="Parkhill J."/>
            <person name="Rea M.C."/>
            <person name="O'Sullivan O."/>
            <person name="Ritari J."/>
            <person name="Douillard F.P."/>
            <person name="Paul Ross R."/>
            <person name="Yang R."/>
            <person name="Briner A.E."/>
            <person name="Felis G.E."/>
            <person name="de Vos W.M."/>
            <person name="Barrangou R."/>
            <person name="Klaenhammer T.R."/>
            <person name="Caufield P.W."/>
            <person name="Cui Y."/>
            <person name="Zhang H."/>
            <person name="O'Toole P.W."/>
        </authorList>
    </citation>
    <scope>NUCLEOTIDE SEQUENCE [LARGE SCALE GENOMIC DNA]</scope>
    <source>
        <strain evidence="2 4">DSM 22301</strain>
    </source>
</reference>
<evidence type="ECO:0000313" key="3">
    <source>
        <dbReference type="EMBL" id="SER05412.1"/>
    </source>
</evidence>
<proteinExistence type="inferred from homology"/>
<evidence type="ECO:0000313" key="4">
    <source>
        <dbReference type="Proteomes" id="UP000051749"/>
    </source>
</evidence>
<dbReference type="OrthoDB" id="1699164at2"/>
<evidence type="ECO:0000256" key="1">
    <source>
        <dbReference type="ARBA" id="ARBA00009990"/>
    </source>
</evidence>